<dbReference type="OrthoDB" id="10030726at2759"/>
<dbReference type="PANTHER" id="PTHR37984">
    <property type="entry name" value="PROTEIN CBG26694"/>
    <property type="match status" value="1"/>
</dbReference>
<accession>A0A164GCT0</accession>
<feature type="region of interest" description="Disordered" evidence="1">
    <location>
        <begin position="231"/>
        <end position="304"/>
    </location>
</feature>
<comment type="caution">
    <text evidence="3">The sequence shown here is derived from an EMBL/GenBank/DDBJ whole genome shotgun (WGS) entry which is preliminary data.</text>
</comment>
<name>A0A164GCT0_9CRUS</name>
<evidence type="ECO:0000256" key="1">
    <source>
        <dbReference type="SAM" id="MobiDB-lite"/>
    </source>
</evidence>
<proteinExistence type="predicted"/>
<organism evidence="3 4">
    <name type="scientific">Daphnia magna</name>
    <dbReference type="NCBI Taxonomy" id="35525"/>
    <lineage>
        <taxon>Eukaryota</taxon>
        <taxon>Metazoa</taxon>
        <taxon>Ecdysozoa</taxon>
        <taxon>Arthropoda</taxon>
        <taxon>Crustacea</taxon>
        <taxon>Branchiopoda</taxon>
        <taxon>Diplostraca</taxon>
        <taxon>Cladocera</taxon>
        <taxon>Anomopoda</taxon>
        <taxon>Daphniidae</taxon>
        <taxon>Daphnia</taxon>
    </lineage>
</organism>
<keyword evidence="4" id="KW-1185">Reference proteome</keyword>
<sequence length="304" mass="34673">RHGAPEQIITDRGKCFTSDLTQAFVKKLHTNHKTTSSYHPQANGAVERMNHTLAAMLSMYVSSDQRDWDRTLQYVCFAYNTARQESTRYSPFFPLYGREPRLPIDLESDADSNPLLTEEDAAMSYADRLQADLTEAKEIVKTRMQRVKEKQKETYDARHRELSFQTGDLVLIYKPFRKVGKAEKLLHRWLGPFRVLRKTTPVNYEVISATGRGKSDIVHVARMKSFHEATLEWESPQTSIPDNTERAAEKDKQNDGEQQEEAQDLPDAVHSQTLSEEEVTVPEEINVSPDISGSEVITSSPDKV</sequence>
<evidence type="ECO:0000259" key="2">
    <source>
        <dbReference type="PROSITE" id="PS50994"/>
    </source>
</evidence>
<dbReference type="InterPro" id="IPR001584">
    <property type="entry name" value="Integrase_cat-core"/>
</dbReference>
<dbReference type="InterPro" id="IPR054465">
    <property type="entry name" value="Integrase_p58-like_C"/>
</dbReference>
<dbReference type="Gene3D" id="3.30.420.10">
    <property type="entry name" value="Ribonuclease H-like superfamily/Ribonuclease H"/>
    <property type="match status" value="1"/>
</dbReference>
<protein>
    <recommendedName>
        <fullName evidence="2">Integrase catalytic domain-containing protein</fullName>
    </recommendedName>
</protein>
<feature type="compositionally biased region" description="Polar residues" evidence="1">
    <location>
        <begin position="289"/>
        <end position="304"/>
    </location>
</feature>
<gene>
    <name evidence="3" type="ORF">APZ42_005611</name>
</gene>
<dbReference type="InterPro" id="IPR050951">
    <property type="entry name" value="Retrovirus_Pol_polyprotein"/>
</dbReference>
<dbReference type="PROSITE" id="PS50994">
    <property type="entry name" value="INTEGRASE"/>
    <property type="match status" value="1"/>
</dbReference>
<dbReference type="Proteomes" id="UP000076858">
    <property type="component" value="Unassembled WGS sequence"/>
</dbReference>
<evidence type="ECO:0000313" key="3">
    <source>
        <dbReference type="EMBL" id="KZR98805.1"/>
    </source>
</evidence>
<feature type="non-terminal residue" evidence="3">
    <location>
        <position position="1"/>
    </location>
</feature>
<dbReference type="InterPro" id="IPR012337">
    <property type="entry name" value="RNaseH-like_sf"/>
</dbReference>
<dbReference type="Pfam" id="PF22938">
    <property type="entry name" value="Integrase_p58_C"/>
    <property type="match status" value="1"/>
</dbReference>
<reference evidence="3 4" key="1">
    <citation type="submission" date="2016-03" db="EMBL/GenBank/DDBJ databases">
        <title>EvidentialGene: Evidence-directed Construction of Genes on Genomes.</title>
        <authorList>
            <person name="Gilbert D.G."/>
            <person name="Choi J.-H."/>
            <person name="Mockaitis K."/>
            <person name="Colbourne J."/>
            <person name="Pfrender M."/>
        </authorList>
    </citation>
    <scope>NUCLEOTIDE SEQUENCE [LARGE SCALE GENOMIC DNA]</scope>
    <source>
        <strain evidence="3 4">Xinb3</strain>
        <tissue evidence="3">Complete organism</tissue>
    </source>
</reference>
<feature type="compositionally biased region" description="Basic and acidic residues" evidence="1">
    <location>
        <begin position="243"/>
        <end position="255"/>
    </location>
</feature>
<dbReference type="SUPFAM" id="SSF53098">
    <property type="entry name" value="Ribonuclease H-like"/>
    <property type="match status" value="1"/>
</dbReference>
<dbReference type="PANTHER" id="PTHR37984:SF15">
    <property type="entry name" value="INTEGRASE CATALYTIC DOMAIN-CONTAINING PROTEIN"/>
    <property type="match status" value="1"/>
</dbReference>
<evidence type="ECO:0000313" key="4">
    <source>
        <dbReference type="Proteomes" id="UP000076858"/>
    </source>
</evidence>
<dbReference type="AlphaFoldDB" id="A0A164GCT0"/>
<feature type="non-terminal residue" evidence="3">
    <location>
        <position position="304"/>
    </location>
</feature>
<dbReference type="GO" id="GO:0003676">
    <property type="term" value="F:nucleic acid binding"/>
    <property type="evidence" value="ECO:0007669"/>
    <property type="project" value="InterPro"/>
</dbReference>
<dbReference type="InterPro" id="IPR036397">
    <property type="entry name" value="RNaseH_sf"/>
</dbReference>
<dbReference type="EMBL" id="LRGB01015772">
    <property type="protein sequence ID" value="KZR98805.1"/>
    <property type="molecule type" value="Genomic_DNA"/>
</dbReference>
<dbReference type="GO" id="GO:0015074">
    <property type="term" value="P:DNA integration"/>
    <property type="evidence" value="ECO:0007669"/>
    <property type="project" value="InterPro"/>
</dbReference>
<feature type="domain" description="Integrase catalytic" evidence="2">
    <location>
        <begin position="1"/>
        <end position="99"/>
    </location>
</feature>